<sequence length="708" mass="79483">MDQGIERSNSASDIHSIGSSTQPAPRRARTRARVSAACVRCQKRKIRCDGVLPICSACQKAGARCIDGGTSRQIPRNYMTELEARVAWLESIVREKCPEVDLSAGPGQPSTSGQAATEPPENQDAHDSPDKTSSHGITEQIGLISVSAGADLRYLGPSSGLFFTKYVLAGLSRAADIEASSLHISILPYNDDLQIAGDVFQAEAQDLPLDRRHTMLLSQMYFDTVHLQFPFLHEPTHMEIIGKLYDGAGVEPEEEFQVFLVLAIGATILSRRSRRYFSAEGFYVSATQRLDSIFGVASLTGIQCNLLLEMYSMYSPSSGLSLWTLHYQSLASTLELGLQRDVRSIRHFTSLQIELRTRVFWSVYTMDRLLSTTMGRPIGLVDEQCELRIPMDISDHELTPERVDITGRDPGTLTNMSSAIHLFKLSRFATEIKCTSYCVDREYPPYTTPRITDPNAWLPDILSRLRKWRMEIPRYPEGDRRYYLNHICDIKYHELMMLLLRPSPMLRQPTKAAIGDCFSSAIDCSKLYATLYRENQLQYGWITIHSLFLCTITLFYCVWTPNGVADDASFDFDSLASALKSTSDILSAIGEYWPEAKRSRDVLDRIFTATMRRFSRRQYQQEQRSSSSSLAQFSGMPPTETWSSTFGGVGEPTIDAQPLQDLSAAEISQGMDINFPPYLAAQLDSFMTTDWLSYFMSSDEFGHNAEGV</sequence>
<protein>
    <submittedName>
        <fullName evidence="10">Positive regulator of purine utilization-like protein</fullName>
    </submittedName>
</protein>
<dbReference type="Pfam" id="PF00172">
    <property type="entry name" value="Zn_clus"/>
    <property type="match status" value="1"/>
</dbReference>
<dbReference type="SUPFAM" id="SSF57701">
    <property type="entry name" value="Zn2/Cys6 DNA-binding domain"/>
    <property type="match status" value="1"/>
</dbReference>
<evidence type="ECO:0000256" key="1">
    <source>
        <dbReference type="ARBA" id="ARBA00004123"/>
    </source>
</evidence>
<evidence type="ECO:0000313" key="10">
    <source>
        <dbReference type="EMBL" id="KAK5991734.1"/>
    </source>
</evidence>
<evidence type="ECO:0000256" key="4">
    <source>
        <dbReference type="ARBA" id="ARBA00023015"/>
    </source>
</evidence>
<dbReference type="PANTHER" id="PTHR47782:SF1">
    <property type="entry name" value="PYRIMIDINE PATHWAY REGULATORY PROTEIN 1"/>
    <property type="match status" value="1"/>
</dbReference>
<dbReference type="SMART" id="SM00066">
    <property type="entry name" value="GAL4"/>
    <property type="match status" value="1"/>
</dbReference>
<dbReference type="InterPro" id="IPR052202">
    <property type="entry name" value="Yeast_MetPath_Reg"/>
</dbReference>
<evidence type="ECO:0000256" key="7">
    <source>
        <dbReference type="ARBA" id="ARBA00023242"/>
    </source>
</evidence>
<keyword evidence="2" id="KW-0479">Metal-binding</keyword>
<evidence type="ECO:0000313" key="11">
    <source>
        <dbReference type="Proteomes" id="UP001338125"/>
    </source>
</evidence>
<keyword evidence="5" id="KW-0238">DNA-binding</keyword>
<dbReference type="PROSITE" id="PS50048">
    <property type="entry name" value="ZN2_CY6_FUNGAL_2"/>
    <property type="match status" value="1"/>
</dbReference>
<feature type="compositionally biased region" description="Basic and acidic residues" evidence="8">
    <location>
        <begin position="123"/>
        <end position="133"/>
    </location>
</feature>
<feature type="domain" description="Zn(2)-C6 fungal-type" evidence="9">
    <location>
        <begin position="37"/>
        <end position="65"/>
    </location>
</feature>
<organism evidence="10 11">
    <name type="scientific">Cladobotryum mycophilum</name>
    <dbReference type="NCBI Taxonomy" id="491253"/>
    <lineage>
        <taxon>Eukaryota</taxon>
        <taxon>Fungi</taxon>
        <taxon>Dikarya</taxon>
        <taxon>Ascomycota</taxon>
        <taxon>Pezizomycotina</taxon>
        <taxon>Sordariomycetes</taxon>
        <taxon>Hypocreomycetidae</taxon>
        <taxon>Hypocreales</taxon>
        <taxon>Hypocreaceae</taxon>
        <taxon>Cladobotryum</taxon>
    </lineage>
</organism>
<keyword evidence="6" id="KW-0804">Transcription</keyword>
<dbReference type="CDD" id="cd00067">
    <property type="entry name" value="GAL4"/>
    <property type="match status" value="1"/>
</dbReference>
<dbReference type="Gene3D" id="4.10.240.10">
    <property type="entry name" value="Zn(2)-C6 fungal-type DNA-binding domain"/>
    <property type="match status" value="1"/>
</dbReference>
<dbReference type="PANTHER" id="PTHR47782">
    <property type="entry name" value="ZN(II)2CYS6 TRANSCRIPTION FACTOR (EUROFUNG)-RELATED"/>
    <property type="match status" value="1"/>
</dbReference>
<evidence type="ECO:0000256" key="6">
    <source>
        <dbReference type="ARBA" id="ARBA00023163"/>
    </source>
</evidence>
<accession>A0ABR0SHU4</accession>
<dbReference type="SMART" id="SM00906">
    <property type="entry name" value="Fungal_trans"/>
    <property type="match status" value="1"/>
</dbReference>
<evidence type="ECO:0000256" key="2">
    <source>
        <dbReference type="ARBA" id="ARBA00022723"/>
    </source>
</evidence>
<dbReference type="EMBL" id="JAVFKD010000013">
    <property type="protein sequence ID" value="KAK5991734.1"/>
    <property type="molecule type" value="Genomic_DNA"/>
</dbReference>
<evidence type="ECO:0000256" key="3">
    <source>
        <dbReference type="ARBA" id="ARBA00022833"/>
    </source>
</evidence>
<dbReference type="Pfam" id="PF04082">
    <property type="entry name" value="Fungal_trans"/>
    <property type="match status" value="1"/>
</dbReference>
<reference evidence="10 11" key="1">
    <citation type="submission" date="2024-01" db="EMBL/GenBank/DDBJ databases">
        <title>Complete genome of Cladobotryum mycophilum ATHUM6906.</title>
        <authorList>
            <person name="Christinaki A.C."/>
            <person name="Myridakis A.I."/>
            <person name="Kouvelis V.N."/>
        </authorList>
    </citation>
    <scope>NUCLEOTIDE SEQUENCE [LARGE SCALE GENOMIC DNA]</scope>
    <source>
        <strain evidence="10 11">ATHUM6906</strain>
    </source>
</reference>
<feature type="compositionally biased region" description="Polar residues" evidence="8">
    <location>
        <begin position="1"/>
        <end position="19"/>
    </location>
</feature>
<comment type="caution">
    <text evidence="10">The sequence shown here is derived from an EMBL/GenBank/DDBJ whole genome shotgun (WGS) entry which is preliminary data.</text>
</comment>
<feature type="region of interest" description="Disordered" evidence="8">
    <location>
        <begin position="620"/>
        <end position="650"/>
    </location>
</feature>
<feature type="region of interest" description="Disordered" evidence="8">
    <location>
        <begin position="1"/>
        <end position="29"/>
    </location>
</feature>
<dbReference type="InterPro" id="IPR001138">
    <property type="entry name" value="Zn2Cys6_DnaBD"/>
</dbReference>
<dbReference type="Proteomes" id="UP001338125">
    <property type="component" value="Unassembled WGS sequence"/>
</dbReference>
<keyword evidence="7" id="KW-0539">Nucleus</keyword>
<proteinExistence type="predicted"/>
<dbReference type="InterPro" id="IPR007219">
    <property type="entry name" value="XnlR_reg_dom"/>
</dbReference>
<dbReference type="InterPro" id="IPR036864">
    <property type="entry name" value="Zn2-C6_fun-type_DNA-bd_sf"/>
</dbReference>
<dbReference type="CDD" id="cd14653">
    <property type="entry name" value="ZIP_Gal4p-like"/>
    <property type="match status" value="1"/>
</dbReference>
<dbReference type="CDD" id="cd12148">
    <property type="entry name" value="fungal_TF_MHR"/>
    <property type="match status" value="1"/>
</dbReference>
<feature type="region of interest" description="Disordered" evidence="8">
    <location>
        <begin position="100"/>
        <end position="135"/>
    </location>
</feature>
<evidence type="ECO:0000256" key="5">
    <source>
        <dbReference type="ARBA" id="ARBA00023125"/>
    </source>
</evidence>
<evidence type="ECO:0000259" key="9">
    <source>
        <dbReference type="PROSITE" id="PS50048"/>
    </source>
</evidence>
<gene>
    <name evidence="10" type="ORF">PT974_07768</name>
</gene>
<comment type="subcellular location">
    <subcellularLocation>
        <location evidence="1">Nucleus</location>
    </subcellularLocation>
</comment>
<keyword evidence="3" id="KW-0862">Zinc</keyword>
<feature type="compositionally biased region" description="Low complexity" evidence="8">
    <location>
        <begin position="620"/>
        <end position="634"/>
    </location>
</feature>
<name>A0ABR0SHU4_9HYPO</name>
<evidence type="ECO:0000256" key="8">
    <source>
        <dbReference type="SAM" id="MobiDB-lite"/>
    </source>
</evidence>
<keyword evidence="11" id="KW-1185">Reference proteome</keyword>
<keyword evidence="4" id="KW-0805">Transcription regulation</keyword>